<dbReference type="PANTHER" id="PTHR30336">
    <property type="entry name" value="INNER MEMBRANE PROTEIN, PROBABLE PERMEASE"/>
    <property type="match status" value="1"/>
</dbReference>
<protein>
    <recommendedName>
        <fullName evidence="1">DUF218 domain-containing protein</fullName>
    </recommendedName>
</protein>
<keyword evidence="3" id="KW-1185">Reference proteome</keyword>
<dbReference type="InterPro" id="IPR014729">
    <property type="entry name" value="Rossmann-like_a/b/a_fold"/>
</dbReference>
<dbReference type="RefSeq" id="WP_136140651.1">
    <property type="nucleotide sequence ID" value="NZ_CP039247.1"/>
</dbReference>
<dbReference type="GO" id="GO:0043164">
    <property type="term" value="P:Gram-negative-bacterium-type cell wall biogenesis"/>
    <property type="evidence" value="ECO:0007669"/>
    <property type="project" value="TreeGrafter"/>
</dbReference>
<dbReference type="GO" id="GO:0005886">
    <property type="term" value="C:plasma membrane"/>
    <property type="evidence" value="ECO:0007669"/>
    <property type="project" value="TreeGrafter"/>
</dbReference>
<dbReference type="OrthoDB" id="4416534at2"/>
<proteinExistence type="predicted"/>
<dbReference type="InterPro" id="IPR051599">
    <property type="entry name" value="Cell_Envelope_Assoc"/>
</dbReference>
<dbReference type="InterPro" id="IPR003848">
    <property type="entry name" value="DUF218"/>
</dbReference>
<dbReference type="AlphaFoldDB" id="A0A4P7QFV3"/>
<dbReference type="PANTHER" id="PTHR30336:SF4">
    <property type="entry name" value="ENVELOPE BIOGENESIS FACTOR ELYC"/>
    <property type="match status" value="1"/>
</dbReference>
<evidence type="ECO:0000313" key="2">
    <source>
        <dbReference type="EMBL" id="QCB27836.1"/>
    </source>
</evidence>
<organism evidence="2 3">
    <name type="scientific">Corynebacterium endometrii</name>
    <dbReference type="NCBI Taxonomy" id="2488819"/>
    <lineage>
        <taxon>Bacteria</taxon>
        <taxon>Bacillati</taxon>
        <taxon>Actinomycetota</taxon>
        <taxon>Actinomycetes</taxon>
        <taxon>Mycobacteriales</taxon>
        <taxon>Corynebacteriaceae</taxon>
        <taxon>Corynebacterium</taxon>
    </lineage>
</organism>
<dbReference type="Pfam" id="PF02698">
    <property type="entry name" value="DUF218"/>
    <property type="match status" value="1"/>
</dbReference>
<sequence length="155" mass="17209">MITHPRPILVLGARVVHGAAGPVLAARLDTALDIARRYPSAPIIVSGEGEAPVMADYLAAAGLPRRRIVLENQATSTNENLERALALCSHVERFEVVTSNFHALRTRLWAWHHGIGVVVHRAPTPVRKKPKNYLREIIATPHSAARVLWRKYKAR</sequence>
<dbReference type="EMBL" id="CP039247">
    <property type="protein sequence ID" value="QCB27836.1"/>
    <property type="molecule type" value="Genomic_DNA"/>
</dbReference>
<feature type="domain" description="DUF218" evidence="1">
    <location>
        <begin position="8"/>
        <end position="137"/>
    </location>
</feature>
<evidence type="ECO:0000259" key="1">
    <source>
        <dbReference type="Pfam" id="PF02698"/>
    </source>
</evidence>
<name>A0A4P7QFV3_9CORY</name>
<dbReference type="CDD" id="cd06259">
    <property type="entry name" value="YdcF-like"/>
    <property type="match status" value="1"/>
</dbReference>
<dbReference type="KEGG" id="cee:CENDO_02690"/>
<dbReference type="Proteomes" id="UP000296352">
    <property type="component" value="Chromosome"/>
</dbReference>
<reference evidence="2 3" key="1">
    <citation type="submission" date="2019-04" db="EMBL/GenBank/DDBJ databases">
        <title>Corynebacterium endometrii sp. nov., isolated from the uterus of a cow with endometritis.</title>
        <authorList>
            <person name="Ballas P."/>
            <person name="Ruckert C."/>
            <person name="Wagener K."/>
            <person name="Drillich M."/>
            <person name="Kaempfer P."/>
            <person name="Busse H.-J."/>
            <person name="Ehling-Schulz M."/>
        </authorList>
    </citation>
    <scope>NUCLEOTIDE SEQUENCE [LARGE SCALE GENOMIC DNA]</scope>
    <source>
        <strain evidence="2 3">LMM-1653</strain>
    </source>
</reference>
<dbReference type="GO" id="GO:0000270">
    <property type="term" value="P:peptidoglycan metabolic process"/>
    <property type="evidence" value="ECO:0007669"/>
    <property type="project" value="TreeGrafter"/>
</dbReference>
<dbReference type="Gene3D" id="3.40.50.620">
    <property type="entry name" value="HUPs"/>
    <property type="match status" value="1"/>
</dbReference>
<accession>A0A4P7QFV3</accession>
<gene>
    <name evidence="2" type="ORF">CENDO_02690</name>
</gene>
<evidence type="ECO:0000313" key="3">
    <source>
        <dbReference type="Proteomes" id="UP000296352"/>
    </source>
</evidence>